<dbReference type="SMART" id="SM00913">
    <property type="entry name" value="IBN_N"/>
    <property type="match status" value="1"/>
</dbReference>
<evidence type="ECO:0000256" key="4">
    <source>
        <dbReference type="ARBA" id="ARBA00022490"/>
    </source>
</evidence>
<protein>
    <submittedName>
        <fullName evidence="9">Nonsense-mediated mRNA decay protein 5</fullName>
    </submittedName>
</protein>
<dbReference type="Gene3D" id="1.25.10.10">
    <property type="entry name" value="Leucine-rich Repeat Variant"/>
    <property type="match status" value="1"/>
</dbReference>
<keyword evidence="4" id="KW-0963">Cytoplasm</keyword>
<keyword evidence="3" id="KW-0813">Transport</keyword>
<evidence type="ECO:0000256" key="3">
    <source>
        <dbReference type="ARBA" id="ARBA00022448"/>
    </source>
</evidence>
<evidence type="ECO:0000313" key="10">
    <source>
        <dbReference type="Proteomes" id="UP001447188"/>
    </source>
</evidence>
<accession>A0ABR3GC85</accession>
<reference evidence="9 10" key="1">
    <citation type="submission" date="2024-02" db="EMBL/GenBank/DDBJ databases">
        <title>Discinaceae phylogenomics.</title>
        <authorList>
            <person name="Dirks A.C."/>
            <person name="James T.Y."/>
        </authorList>
    </citation>
    <scope>NUCLEOTIDE SEQUENCE [LARGE SCALE GENOMIC DNA]</scope>
    <source>
        <strain evidence="9 10">ACD0624</strain>
    </source>
</reference>
<dbReference type="PANTHER" id="PTHR10997:SF18">
    <property type="entry name" value="D-IMPORTIN 7_RANBP7"/>
    <property type="match status" value="1"/>
</dbReference>
<dbReference type="Proteomes" id="UP001447188">
    <property type="component" value="Unassembled WGS sequence"/>
</dbReference>
<comment type="subcellular location">
    <subcellularLocation>
        <location evidence="2">Cytoplasm</location>
    </subcellularLocation>
    <subcellularLocation>
        <location evidence="1">Nucleus</location>
    </subcellularLocation>
</comment>
<feature type="compositionally biased region" description="Acidic residues" evidence="7">
    <location>
        <begin position="943"/>
        <end position="955"/>
    </location>
</feature>
<proteinExistence type="predicted"/>
<evidence type="ECO:0000256" key="5">
    <source>
        <dbReference type="ARBA" id="ARBA00022927"/>
    </source>
</evidence>
<dbReference type="EMBL" id="JBBBZM010000121">
    <property type="protein sequence ID" value="KAL0633559.1"/>
    <property type="molecule type" value="Genomic_DNA"/>
</dbReference>
<keyword evidence="5" id="KW-0653">Protein transport</keyword>
<dbReference type="PROSITE" id="PS50166">
    <property type="entry name" value="IMPORTIN_B_NT"/>
    <property type="match status" value="1"/>
</dbReference>
<evidence type="ECO:0000313" key="9">
    <source>
        <dbReference type="EMBL" id="KAL0633559.1"/>
    </source>
</evidence>
<dbReference type="SUPFAM" id="SSF48371">
    <property type="entry name" value="ARM repeat"/>
    <property type="match status" value="1"/>
</dbReference>
<sequence length="1082" mass="123135">MDVAALRECTLSALDTNADIRRQAELQLKQAEATPGFIGALLEIVAADPESQVRLSGTTPPLPSGKACPRDVANSRYPTAVLYLKNKVIRSWEFNEDFPKNPPISEDEKVAFRERLVPTLASAASPIRQQLMPLIGKVLHYDFPEKWPSYMDITLQLLASNDIQSVFAGVQCLLSLCRVYRFKQANEKREELDRVTQATFPTLLAIGNRLVDETSTDAGDMLKMIIKTYKHAVYFELAAHLREESSIVPWATLFIKVVGKQAPPESMPEDTEDREAHPWWKAKKWAYSNLNRLFVRHVFGIPRRYNKLEYGNPTSITTNNTENYEKFSKHFIQNFAPEILKAYLQQIELWVSKQAWLSKICLSCTIAFMDECIKPSATWKHLSPHVENLISHVLFPLLCQTDEDLEMFEQDPGEYLNRKINFYEEISAPDVAATNFLNTLSKSRRKQTFTVLNFINEVVNRYEAAPDNEKNYREKEGALRMIGTLSAIILGKGSPIADQVEYFFVRHVFPEFRSPHGFLRARACDVLEKFSDLDFRDENNIVLIYQNILQCLNDSELPVRVEAALALQPLIRHDFIRKSMQQSIADIMQKLLQLANEVDVDALSNVMEEFVEVFASELTPFAVQLTEQLRDTYLRIIQDVIDKGVNSIDDDVDNYLDDKSITALGVLQTIGTLILTLESSPGVLLQLEQILVPVITVTLEHKLFDLYNEVFEIIDSCTFSAKAISGTMWAVFGLIHKSFKDRAEIYIEEMLPALDNYISYGSDMLRQNPSYLEAMFDIIQTIFTNERLGAMDRICGCKLAEAVMLNLRGHADQYLPQFVEIAMQCLTAPNEIKSYRIHLMEMIINCIYYNPGATLQLLERHGWTNKFFSLWFSNIENFNRVHDKKLSIVAIVALIQLQPEQIPLSIQPGWPKLMQGIVQLFQTLPLAMKNREEIQKEGLSLDDSYDTDSDNEWEGEAAWNKEGDDADELDIPDESSPYMEFLNSEAQARGASIPANWGEDDDDDLEEETLLETPLDHVEPYQLFRNALLELQHTQPQIYEGLTKGLNPDEQNIIKGVVHEAEAKKLAADATAAALGIPVNGR</sequence>
<keyword evidence="6" id="KW-0539">Nucleus</keyword>
<dbReference type="InterPro" id="IPR016024">
    <property type="entry name" value="ARM-type_fold"/>
</dbReference>
<feature type="domain" description="Importin N-terminal" evidence="8">
    <location>
        <begin position="24"/>
        <end position="122"/>
    </location>
</feature>
<gene>
    <name evidence="9" type="primary">NMD5</name>
    <name evidence="9" type="ORF">Q9L58_007519</name>
</gene>
<dbReference type="PANTHER" id="PTHR10997">
    <property type="entry name" value="IMPORTIN-7, 8, 11"/>
    <property type="match status" value="1"/>
</dbReference>
<name>A0ABR3GC85_9PEZI</name>
<dbReference type="InterPro" id="IPR001494">
    <property type="entry name" value="Importin-beta_N"/>
</dbReference>
<evidence type="ECO:0000256" key="1">
    <source>
        <dbReference type="ARBA" id="ARBA00004123"/>
    </source>
</evidence>
<evidence type="ECO:0000256" key="7">
    <source>
        <dbReference type="SAM" id="MobiDB-lite"/>
    </source>
</evidence>
<dbReference type="InterPro" id="IPR011989">
    <property type="entry name" value="ARM-like"/>
</dbReference>
<dbReference type="InterPro" id="IPR013713">
    <property type="entry name" value="XPO2_central"/>
</dbReference>
<evidence type="ECO:0000256" key="6">
    <source>
        <dbReference type="ARBA" id="ARBA00023242"/>
    </source>
</evidence>
<dbReference type="Pfam" id="PF08506">
    <property type="entry name" value="Cse1"/>
    <property type="match status" value="1"/>
</dbReference>
<organism evidence="9 10">
    <name type="scientific">Discina gigas</name>
    <dbReference type="NCBI Taxonomy" id="1032678"/>
    <lineage>
        <taxon>Eukaryota</taxon>
        <taxon>Fungi</taxon>
        <taxon>Dikarya</taxon>
        <taxon>Ascomycota</taxon>
        <taxon>Pezizomycotina</taxon>
        <taxon>Pezizomycetes</taxon>
        <taxon>Pezizales</taxon>
        <taxon>Discinaceae</taxon>
        <taxon>Discina</taxon>
    </lineage>
</organism>
<feature type="region of interest" description="Disordered" evidence="7">
    <location>
        <begin position="939"/>
        <end position="958"/>
    </location>
</feature>
<keyword evidence="10" id="KW-1185">Reference proteome</keyword>
<comment type="caution">
    <text evidence="9">The sequence shown here is derived from an EMBL/GenBank/DDBJ whole genome shotgun (WGS) entry which is preliminary data.</text>
</comment>
<evidence type="ECO:0000259" key="8">
    <source>
        <dbReference type="PROSITE" id="PS50166"/>
    </source>
</evidence>
<evidence type="ECO:0000256" key="2">
    <source>
        <dbReference type="ARBA" id="ARBA00004496"/>
    </source>
</evidence>